<keyword evidence="2" id="KW-1185">Reference proteome</keyword>
<sequence>MPPKRITVEKASAPRSRAQKGYLRSTYDTLTSPENASVVRSVTAFGVAVTFLSSSWAEWLLV</sequence>
<dbReference type="Proteomes" id="UP001303473">
    <property type="component" value="Unassembled WGS sequence"/>
</dbReference>
<accession>A0AAN6NCS2</accession>
<comment type="caution">
    <text evidence="1">The sequence shown here is derived from an EMBL/GenBank/DDBJ whole genome shotgun (WGS) entry which is preliminary data.</text>
</comment>
<dbReference type="EMBL" id="MU853770">
    <property type="protein sequence ID" value="KAK3942821.1"/>
    <property type="molecule type" value="Genomic_DNA"/>
</dbReference>
<name>A0AAN6NCS2_9PEZI</name>
<proteinExistence type="predicted"/>
<gene>
    <name evidence="1" type="ORF">QBC46DRAFT_339072</name>
</gene>
<evidence type="ECO:0000313" key="1">
    <source>
        <dbReference type="EMBL" id="KAK3942821.1"/>
    </source>
</evidence>
<reference evidence="2" key="1">
    <citation type="journal article" date="2023" name="Mol. Phylogenet. Evol.">
        <title>Genome-scale phylogeny and comparative genomics of the fungal order Sordariales.</title>
        <authorList>
            <person name="Hensen N."/>
            <person name="Bonometti L."/>
            <person name="Westerberg I."/>
            <person name="Brannstrom I.O."/>
            <person name="Guillou S."/>
            <person name="Cros-Aarteil S."/>
            <person name="Calhoun S."/>
            <person name="Haridas S."/>
            <person name="Kuo A."/>
            <person name="Mondo S."/>
            <person name="Pangilinan J."/>
            <person name="Riley R."/>
            <person name="LaButti K."/>
            <person name="Andreopoulos B."/>
            <person name="Lipzen A."/>
            <person name="Chen C."/>
            <person name="Yan M."/>
            <person name="Daum C."/>
            <person name="Ng V."/>
            <person name="Clum A."/>
            <person name="Steindorff A."/>
            <person name="Ohm R.A."/>
            <person name="Martin F."/>
            <person name="Silar P."/>
            <person name="Natvig D.O."/>
            <person name="Lalanne C."/>
            <person name="Gautier V."/>
            <person name="Ament-Velasquez S.L."/>
            <person name="Kruys A."/>
            <person name="Hutchinson M.I."/>
            <person name="Powell A.J."/>
            <person name="Barry K."/>
            <person name="Miller A.N."/>
            <person name="Grigoriev I.V."/>
            <person name="Debuchy R."/>
            <person name="Gladieux P."/>
            <person name="Hiltunen Thoren M."/>
            <person name="Johannesson H."/>
        </authorList>
    </citation>
    <scope>NUCLEOTIDE SEQUENCE [LARGE SCALE GENOMIC DNA]</scope>
    <source>
        <strain evidence="2">CBS 340.73</strain>
    </source>
</reference>
<dbReference type="AlphaFoldDB" id="A0AAN6NCS2"/>
<organism evidence="1 2">
    <name type="scientific">Diplogelasinospora grovesii</name>
    <dbReference type="NCBI Taxonomy" id="303347"/>
    <lineage>
        <taxon>Eukaryota</taxon>
        <taxon>Fungi</taxon>
        <taxon>Dikarya</taxon>
        <taxon>Ascomycota</taxon>
        <taxon>Pezizomycotina</taxon>
        <taxon>Sordariomycetes</taxon>
        <taxon>Sordariomycetidae</taxon>
        <taxon>Sordariales</taxon>
        <taxon>Diplogelasinosporaceae</taxon>
        <taxon>Diplogelasinospora</taxon>
    </lineage>
</organism>
<protein>
    <submittedName>
        <fullName evidence="1">TOM core complex subunit</fullName>
    </submittedName>
</protein>
<evidence type="ECO:0000313" key="2">
    <source>
        <dbReference type="Proteomes" id="UP001303473"/>
    </source>
</evidence>